<dbReference type="PIRSF" id="PIRSF026782">
    <property type="entry name" value="CbiD"/>
    <property type="match status" value="1"/>
</dbReference>
<protein>
    <recommendedName>
        <fullName evidence="5">Cobalt-precorrin-5B C(1)-methyltransferase</fullName>
        <ecNumber evidence="5">2.1.1.195</ecNumber>
    </recommendedName>
    <alternativeName>
        <fullName evidence="5">Cobalt-precorrin-6A synthase</fullName>
    </alternativeName>
</protein>
<keyword evidence="7" id="KW-1185">Reference proteome</keyword>
<dbReference type="SUPFAM" id="SSF111342">
    <property type="entry name" value="CbiD-like"/>
    <property type="match status" value="1"/>
</dbReference>
<keyword evidence="3 5" id="KW-0808">Transferase</keyword>
<organism evidence="6 7">
    <name type="scientific">Ruminiclostridium hungatei</name>
    <name type="common">Clostridium hungatei</name>
    <dbReference type="NCBI Taxonomy" id="48256"/>
    <lineage>
        <taxon>Bacteria</taxon>
        <taxon>Bacillati</taxon>
        <taxon>Bacillota</taxon>
        <taxon>Clostridia</taxon>
        <taxon>Eubacteriales</taxon>
        <taxon>Oscillospiraceae</taxon>
        <taxon>Ruminiclostridium</taxon>
    </lineage>
</organism>
<dbReference type="EMBL" id="MZGX01000003">
    <property type="protein sequence ID" value="OPX45741.1"/>
    <property type="molecule type" value="Genomic_DNA"/>
</dbReference>
<dbReference type="AlphaFoldDB" id="A0A1V4SR32"/>
<keyword evidence="4 5" id="KW-0949">S-adenosyl-L-methionine</keyword>
<reference evidence="6 7" key="1">
    <citation type="submission" date="2017-03" db="EMBL/GenBank/DDBJ databases">
        <title>Genome sequence of Clostridium hungatei DSM 14427.</title>
        <authorList>
            <person name="Poehlein A."/>
            <person name="Daniel R."/>
        </authorList>
    </citation>
    <scope>NUCLEOTIDE SEQUENCE [LARGE SCALE GENOMIC DNA]</scope>
    <source>
        <strain evidence="6 7">DSM 14427</strain>
    </source>
</reference>
<dbReference type="InterPro" id="IPR002748">
    <property type="entry name" value="CbiD"/>
</dbReference>
<dbReference type="UniPathway" id="UPA00148">
    <property type="reaction ID" value="UER00227"/>
</dbReference>
<keyword evidence="2 5" id="KW-0489">Methyltransferase</keyword>
<evidence type="ECO:0000256" key="5">
    <source>
        <dbReference type="HAMAP-Rule" id="MF_00787"/>
    </source>
</evidence>
<evidence type="ECO:0000256" key="3">
    <source>
        <dbReference type="ARBA" id="ARBA00022679"/>
    </source>
</evidence>
<dbReference type="RefSeq" id="WP_080063136.1">
    <property type="nucleotide sequence ID" value="NZ_MZGX01000003.1"/>
</dbReference>
<evidence type="ECO:0000256" key="2">
    <source>
        <dbReference type="ARBA" id="ARBA00022603"/>
    </source>
</evidence>
<gene>
    <name evidence="5" type="primary">cbiD</name>
    <name evidence="6" type="ORF">CLHUN_06780</name>
</gene>
<dbReference type="PANTHER" id="PTHR35863">
    <property type="entry name" value="COBALT-PRECORRIN-5B C(1)-METHYLTRANSFERASE"/>
    <property type="match status" value="1"/>
</dbReference>
<evidence type="ECO:0000256" key="4">
    <source>
        <dbReference type="ARBA" id="ARBA00022691"/>
    </source>
</evidence>
<name>A0A1V4SR32_RUMHU</name>
<comment type="similarity">
    <text evidence="5">Belongs to the CbiD family.</text>
</comment>
<dbReference type="GO" id="GO:0043780">
    <property type="term" value="F:cobalt-precorrin-5B C1-methyltransferase activity"/>
    <property type="evidence" value="ECO:0007669"/>
    <property type="project" value="RHEA"/>
</dbReference>
<dbReference type="NCBIfam" id="TIGR00312">
    <property type="entry name" value="cbiD"/>
    <property type="match status" value="1"/>
</dbReference>
<comment type="caution">
    <text evidence="6">The sequence shown here is derived from an EMBL/GenBank/DDBJ whole genome shotgun (WGS) entry which is preliminary data.</text>
</comment>
<keyword evidence="1 5" id="KW-0169">Cobalamin biosynthesis</keyword>
<dbReference type="GO" id="GO:0019251">
    <property type="term" value="P:anaerobic cobalamin biosynthetic process"/>
    <property type="evidence" value="ECO:0007669"/>
    <property type="project" value="UniProtKB-UniRule"/>
</dbReference>
<comment type="pathway">
    <text evidence="5">Cofactor biosynthesis; adenosylcobalamin biosynthesis; cob(II)yrinate a,c-diamide from sirohydrochlorin (anaerobic route): step 6/10.</text>
</comment>
<dbReference type="PANTHER" id="PTHR35863:SF1">
    <property type="entry name" value="COBALT-PRECORRIN-5B C(1)-METHYLTRANSFERASE"/>
    <property type="match status" value="1"/>
</dbReference>
<comment type="catalytic activity">
    <reaction evidence="5">
        <text>Co-precorrin-5B + S-adenosyl-L-methionine = Co-precorrin-6A + S-adenosyl-L-homocysteine</text>
        <dbReference type="Rhea" id="RHEA:26285"/>
        <dbReference type="ChEBI" id="CHEBI:57856"/>
        <dbReference type="ChEBI" id="CHEBI:59789"/>
        <dbReference type="ChEBI" id="CHEBI:60063"/>
        <dbReference type="ChEBI" id="CHEBI:60064"/>
        <dbReference type="EC" id="2.1.1.195"/>
    </reaction>
</comment>
<comment type="function">
    <text evidence="5">Catalyzes the methylation of C-1 in cobalt-precorrin-5B to form cobalt-precorrin-6A.</text>
</comment>
<evidence type="ECO:0000256" key="1">
    <source>
        <dbReference type="ARBA" id="ARBA00022573"/>
    </source>
</evidence>
<sequence>MNSYILKDGRKLKCGYTTGSCAAGAAKACAEMLLSGSPVAEVAVNTPSGSSLSLQVEAVVLQQEWVSCAVTKDAGDDPDITHGIRIFAKVQKTDGGIALEGGKGVGRVTRKGLACAVGEAAINPVPRKMICEALLETAQKYRYEGGFSVLISAENGEEIGRKTFNPRLGITGGISILGTSGIVEPMSEKALIDTIHLEIDSRVEEAAGTQVLLVTPGNYGRDFTIRQLGLDTEKGIKCSNFIGETIDYAVYRNISNILLIGHAGKLCKIAGGIMNTHSRTADCRCEIFAAHAALSGASAELAGNIMEAATTEEIDGLLKEAGLAEKVYGSLMSKLEYHLNLRASGKSRVEAIMFTGREACCQTPGAARLVQMLREAEMPPA</sequence>
<dbReference type="Pfam" id="PF01888">
    <property type="entry name" value="CbiD"/>
    <property type="match status" value="1"/>
</dbReference>
<dbReference type="STRING" id="48256.CLHUN_06780"/>
<dbReference type="Gene3D" id="3.30.2110.10">
    <property type="entry name" value="CbiD-like"/>
    <property type="match status" value="1"/>
</dbReference>
<evidence type="ECO:0000313" key="6">
    <source>
        <dbReference type="EMBL" id="OPX45741.1"/>
    </source>
</evidence>
<dbReference type="InterPro" id="IPR036074">
    <property type="entry name" value="CbiD_sf"/>
</dbReference>
<dbReference type="Proteomes" id="UP000191554">
    <property type="component" value="Unassembled WGS sequence"/>
</dbReference>
<accession>A0A1V4SR32</accession>
<proteinExistence type="inferred from homology"/>
<dbReference type="GO" id="GO:0032259">
    <property type="term" value="P:methylation"/>
    <property type="evidence" value="ECO:0007669"/>
    <property type="project" value="UniProtKB-KW"/>
</dbReference>
<dbReference type="OrthoDB" id="6439987at2"/>
<dbReference type="HAMAP" id="MF_00787">
    <property type="entry name" value="CbiD"/>
    <property type="match status" value="1"/>
</dbReference>
<evidence type="ECO:0000313" key="7">
    <source>
        <dbReference type="Proteomes" id="UP000191554"/>
    </source>
</evidence>
<dbReference type="EC" id="2.1.1.195" evidence="5"/>